<evidence type="ECO:0000256" key="1">
    <source>
        <dbReference type="SAM" id="SignalP"/>
    </source>
</evidence>
<name>A0A7Y9PIS8_9BACT</name>
<accession>A0A7Y9PIS8</accession>
<keyword evidence="3" id="KW-1185">Reference proteome</keyword>
<dbReference type="RefSeq" id="WP_179492230.1">
    <property type="nucleotide sequence ID" value="NZ_JACCCW010000002.1"/>
</dbReference>
<gene>
    <name evidence="2" type="ORF">HDF17_002998</name>
</gene>
<keyword evidence="1" id="KW-0732">Signal</keyword>
<dbReference type="Proteomes" id="UP000589520">
    <property type="component" value="Unassembled WGS sequence"/>
</dbReference>
<comment type="caution">
    <text evidence="2">The sequence shown here is derived from an EMBL/GenBank/DDBJ whole genome shotgun (WGS) entry which is preliminary data.</text>
</comment>
<dbReference type="EMBL" id="JACCCW010000002">
    <property type="protein sequence ID" value="NYF80678.1"/>
    <property type="molecule type" value="Genomic_DNA"/>
</dbReference>
<evidence type="ECO:0000313" key="3">
    <source>
        <dbReference type="Proteomes" id="UP000589520"/>
    </source>
</evidence>
<feature type="signal peptide" evidence="1">
    <location>
        <begin position="1"/>
        <end position="29"/>
    </location>
</feature>
<sequence>MGRLPGCSLVSALVLISILILAQPLPCHAATTDATLLDATTIAEMEARAQQAKPREQCFLYTQLVHSMTELAGHQMLVGDTDSATATLKRVQHYALLIHLGLANDTKRLMNAQLLMHTTTRRLGEFVQSTPFEDRDTMVATLKQLTKVEDELLTQVFSH</sequence>
<proteinExistence type="predicted"/>
<reference evidence="2 3" key="1">
    <citation type="submission" date="2020-07" db="EMBL/GenBank/DDBJ databases">
        <title>Genomic Encyclopedia of Type Strains, Phase IV (KMG-V): Genome sequencing to study the core and pangenomes of soil and plant-associated prokaryotes.</title>
        <authorList>
            <person name="Whitman W."/>
        </authorList>
    </citation>
    <scope>NUCLEOTIDE SEQUENCE [LARGE SCALE GENOMIC DNA]</scope>
    <source>
        <strain evidence="2 3">X4EP2</strain>
    </source>
</reference>
<evidence type="ECO:0000313" key="2">
    <source>
        <dbReference type="EMBL" id="NYF80678.1"/>
    </source>
</evidence>
<organism evidence="2 3">
    <name type="scientific">Granulicella arctica</name>
    <dbReference type="NCBI Taxonomy" id="940613"/>
    <lineage>
        <taxon>Bacteria</taxon>
        <taxon>Pseudomonadati</taxon>
        <taxon>Acidobacteriota</taxon>
        <taxon>Terriglobia</taxon>
        <taxon>Terriglobales</taxon>
        <taxon>Acidobacteriaceae</taxon>
        <taxon>Granulicella</taxon>
    </lineage>
</organism>
<feature type="chain" id="PRO_5030821894" evidence="1">
    <location>
        <begin position="30"/>
        <end position="159"/>
    </location>
</feature>
<dbReference type="AlphaFoldDB" id="A0A7Y9PIS8"/>
<protein>
    <submittedName>
        <fullName evidence="2">Uncharacterized protein</fullName>
    </submittedName>
</protein>